<keyword evidence="3" id="KW-1185">Reference proteome</keyword>
<feature type="region of interest" description="Disordered" evidence="1">
    <location>
        <begin position="133"/>
        <end position="156"/>
    </location>
</feature>
<name>A0A9D4BXY0_DREPO</name>
<proteinExistence type="predicted"/>
<feature type="compositionally biased region" description="Acidic residues" evidence="1">
    <location>
        <begin position="147"/>
        <end position="156"/>
    </location>
</feature>
<accession>A0A9D4BXY0</accession>
<sequence length="156" mass="18039">MSNKYKTINRGLSTTIVDRTIYRIQNTIIIDTTTERILSTRISTSIVLPEKHCSDDGPAYIRKIPRFRYCLIRQRNASCSDIYIQLETATEKKKNEHAQTTKTNQSLLNYHLIVSKESVLIKAVAAYDDDMATTRHHDDDKAKTPQNDDDNETERY</sequence>
<organism evidence="2 3">
    <name type="scientific">Dreissena polymorpha</name>
    <name type="common">Zebra mussel</name>
    <name type="synonym">Mytilus polymorpha</name>
    <dbReference type="NCBI Taxonomy" id="45954"/>
    <lineage>
        <taxon>Eukaryota</taxon>
        <taxon>Metazoa</taxon>
        <taxon>Spiralia</taxon>
        <taxon>Lophotrochozoa</taxon>
        <taxon>Mollusca</taxon>
        <taxon>Bivalvia</taxon>
        <taxon>Autobranchia</taxon>
        <taxon>Heteroconchia</taxon>
        <taxon>Euheterodonta</taxon>
        <taxon>Imparidentia</taxon>
        <taxon>Neoheterodontei</taxon>
        <taxon>Myida</taxon>
        <taxon>Dreissenoidea</taxon>
        <taxon>Dreissenidae</taxon>
        <taxon>Dreissena</taxon>
    </lineage>
</organism>
<dbReference type="AlphaFoldDB" id="A0A9D4BXY0"/>
<reference evidence="2" key="1">
    <citation type="journal article" date="2019" name="bioRxiv">
        <title>The Genome of the Zebra Mussel, Dreissena polymorpha: A Resource for Invasive Species Research.</title>
        <authorList>
            <person name="McCartney M.A."/>
            <person name="Auch B."/>
            <person name="Kono T."/>
            <person name="Mallez S."/>
            <person name="Zhang Y."/>
            <person name="Obille A."/>
            <person name="Becker A."/>
            <person name="Abrahante J.E."/>
            <person name="Garbe J."/>
            <person name="Badalamenti J.P."/>
            <person name="Herman A."/>
            <person name="Mangelson H."/>
            <person name="Liachko I."/>
            <person name="Sullivan S."/>
            <person name="Sone E.D."/>
            <person name="Koren S."/>
            <person name="Silverstein K.A.T."/>
            <person name="Beckman K.B."/>
            <person name="Gohl D.M."/>
        </authorList>
    </citation>
    <scope>NUCLEOTIDE SEQUENCE</scope>
    <source>
        <strain evidence="2">Duluth1</strain>
        <tissue evidence="2">Whole animal</tissue>
    </source>
</reference>
<evidence type="ECO:0000313" key="3">
    <source>
        <dbReference type="Proteomes" id="UP000828390"/>
    </source>
</evidence>
<dbReference type="EMBL" id="JAIWYP010000014">
    <property type="protein sequence ID" value="KAH3713014.1"/>
    <property type="molecule type" value="Genomic_DNA"/>
</dbReference>
<reference evidence="2" key="2">
    <citation type="submission" date="2020-11" db="EMBL/GenBank/DDBJ databases">
        <authorList>
            <person name="McCartney M.A."/>
            <person name="Auch B."/>
            <person name="Kono T."/>
            <person name="Mallez S."/>
            <person name="Becker A."/>
            <person name="Gohl D.M."/>
            <person name="Silverstein K.A.T."/>
            <person name="Koren S."/>
            <person name="Bechman K.B."/>
            <person name="Herman A."/>
            <person name="Abrahante J.E."/>
            <person name="Garbe J."/>
        </authorList>
    </citation>
    <scope>NUCLEOTIDE SEQUENCE</scope>
    <source>
        <strain evidence="2">Duluth1</strain>
        <tissue evidence="2">Whole animal</tissue>
    </source>
</reference>
<feature type="compositionally biased region" description="Basic and acidic residues" evidence="1">
    <location>
        <begin position="133"/>
        <end position="143"/>
    </location>
</feature>
<dbReference type="Proteomes" id="UP000828390">
    <property type="component" value="Unassembled WGS sequence"/>
</dbReference>
<protein>
    <submittedName>
        <fullName evidence="2">Uncharacterized protein</fullName>
    </submittedName>
</protein>
<comment type="caution">
    <text evidence="2">The sequence shown here is derived from an EMBL/GenBank/DDBJ whole genome shotgun (WGS) entry which is preliminary data.</text>
</comment>
<gene>
    <name evidence="2" type="ORF">DPMN_072777</name>
</gene>
<evidence type="ECO:0000313" key="2">
    <source>
        <dbReference type="EMBL" id="KAH3713014.1"/>
    </source>
</evidence>
<evidence type="ECO:0000256" key="1">
    <source>
        <dbReference type="SAM" id="MobiDB-lite"/>
    </source>
</evidence>